<evidence type="ECO:0000256" key="3">
    <source>
        <dbReference type="ARBA" id="ARBA00022690"/>
    </source>
</evidence>
<evidence type="ECO:0000256" key="6">
    <source>
        <dbReference type="SAM" id="SignalP"/>
    </source>
</evidence>
<feature type="signal peptide" evidence="6">
    <location>
        <begin position="1"/>
        <end position="20"/>
    </location>
</feature>
<dbReference type="FunFam" id="4.10.410.10:FF:000020">
    <property type="entry name" value="Collagen, type VI, alpha 3"/>
    <property type="match status" value="1"/>
</dbReference>
<dbReference type="InterPro" id="IPR002223">
    <property type="entry name" value="Kunitz_BPTI"/>
</dbReference>
<evidence type="ECO:0000313" key="8">
    <source>
        <dbReference type="EMBL" id="MBW20163.1"/>
    </source>
</evidence>
<reference evidence="8" key="1">
    <citation type="journal article" date="2017" name="Toxicon">
        <title>Venom-gland transcriptomics and venom proteomics of the Hentz striped scorpion (Centruroides hentzi; Buthidae) reveal high toxin diversity in a harmless member of a lethal family.</title>
        <authorList>
            <person name="Ward M.J."/>
            <person name="Ellsworth S.A."/>
            <person name="Rokyta D.R."/>
        </authorList>
    </citation>
    <scope>NUCLEOTIDE SEQUENCE</scope>
    <source>
        <tissue evidence="8">Venom gland</tissue>
    </source>
</reference>
<evidence type="ECO:0000256" key="1">
    <source>
        <dbReference type="ARBA" id="ARBA00004613"/>
    </source>
</evidence>
<evidence type="ECO:0000256" key="2">
    <source>
        <dbReference type="ARBA" id="ARBA00022525"/>
    </source>
</evidence>
<sequence>MKLSTILYSVLILNILLVSAKHHGRINCRLPAKKGSCDDRIVKWYYDFKNKTCEAFIYSGCDGNTNNFKNKHYCLKYCARKRHGFFGWI</sequence>
<dbReference type="Pfam" id="PF00014">
    <property type="entry name" value="Kunitz_BPTI"/>
    <property type="match status" value="1"/>
</dbReference>
<evidence type="ECO:0000256" key="4">
    <source>
        <dbReference type="ARBA" id="ARBA00022900"/>
    </source>
</evidence>
<dbReference type="SMART" id="SM00131">
    <property type="entry name" value="KU"/>
    <property type="match status" value="1"/>
</dbReference>
<keyword evidence="2" id="KW-0964">Secreted</keyword>
<keyword evidence="5" id="KW-1015">Disulfide bond</keyword>
<keyword evidence="4" id="KW-0722">Serine protease inhibitor</keyword>
<feature type="domain" description="BPTI/Kunitz inhibitor" evidence="7">
    <location>
        <begin position="28"/>
        <end position="78"/>
    </location>
</feature>
<dbReference type="PRINTS" id="PR00759">
    <property type="entry name" value="BASICPTASE"/>
</dbReference>
<keyword evidence="6" id="KW-0732">Signal</keyword>
<feature type="chain" id="PRO_5014405035" evidence="6">
    <location>
        <begin position="21"/>
        <end position="89"/>
    </location>
</feature>
<dbReference type="GO" id="GO:0005615">
    <property type="term" value="C:extracellular space"/>
    <property type="evidence" value="ECO:0007669"/>
    <property type="project" value="TreeGrafter"/>
</dbReference>
<proteinExistence type="predicted"/>
<dbReference type="PROSITE" id="PS50279">
    <property type="entry name" value="BPTI_KUNITZ_2"/>
    <property type="match status" value="1"/>
</dbReference>
<dbReference type="PANTHER" id="PTHR10083:SF374">
    <property type="entry name" value="BPTI_KUNITZ INHIBITOR DOMAIN-CONTAINING PROTEIN"/>
    <property type="match status" value="1"/>
</dbReference>
<evidence type="ECO:0000259" key="7">
    <source>
        <dbReference type="PROSITE" id="PS50279"/>
    </source>
</evidence>
<dbReference type="PANTHER" id="PTHR10083">
    <property type="entry name" value="KUNITZ-TYPE PROTEASE INHIBITOR-RELATED"/>
    <property type="match status" value="1"/>
</dbReference>
<organism evidence="8">
    <name type="scientific">Centruroides hentzi</name>
    <dbReference type="NCBI Taxonomy" id="88313"/>
    <lineage>
        <taxon>Eukaryota</taxon>
        <taxon>Metazoa</taxon>
        <taxon>Ecdysozoa</taxon>
        <taxon>Arthropoda</taxon>
        <taxon>Chelicerata</taxon>
        <taxon>Arachnida</taxon>
        <taxon>Scorpiones</taxon>
        <taxon>Buthida</taxon>
        <taxon>Buthoidea</taxon>
        <taxon>Buthidae</taxon>
        <taxon>Centruroides</taxon>
    </lineage>
</organism>
<accession>A0A2I9LP58</accession>
<dbReference type="GO" id="GO:0004867">
    <property type="term" value="F:serine-type endopeptidase inhibitor activity"/>
    <property type="evidence" value="ECO:0007669"/>
    <property type="project" value="UniProtKB-KW"/>
</dbReference>
<dbReference type="InterPro" id="IPR036880">
    <property type="entry name" value="Kunitz_BPTI_sf"/>
</dbReference>
<name>A0A2I9LP58_9SCOR</name>
<dbReference type="Gene3D" id="4.10.410.10">
    <property type="entry name" value="Pancreatic trypsin inhibitor Kunitz domain"/>
    <property type="match status" value="1"/>
</dbReference>
<dbReference type="InterPro" id="IPR020901">
    <property type="entry name" value="Prtase_inh_Kunz-CS"/>
</dbReference>
<dbReference type="InterPro" id="IPR050098">
    <property type="entry name" value="TFPI/VKTCI-like"/>
</dbReference>
<dbReference type="SUPFAM" id="SSF57362">
    <property type="entry name" value="BPTI-like"/>
    <property type="match status" value="1"/>
</dbReference>
<protein>
    <submittedName>
        <fullName evidence="8">Kunitz-type serine protease inhibitor</fullName>
    </submittedName>
</protein>
<evidence type="ECO:0000256" key="5">
    <source>
        <dbReference type="ARBA" id="ARBA00023157"/>
    </source>
</evidence>
<comment type="subcellular location">
    <subcellularLocation>
        <location evidence="1">Secreted</location>
    </subcellularLocation>
</comment>
<keyword evidence="3" id="KW-0646">Protease inhibitor</keyword>
<dbReference type="CDD" id="cd00109">
    <property type="entry name" value="Kunitz-type"/>
    <property type="match status" value="1"/>
</dbReference>
<dbReference type="GO" id="GO:0044562">
    <property type="term" value="P:venom-mediated inhibition of voltage-gated potassium channel activity"/>
    <property type="evidence" value="ECO:0007669"/>
    <property type="project" value="UniProtKB-ARBA"/>
</dbReference>
<dbReference type="PROSITE" id="PS00280">
    <property type="entry name" value="BPTI_KUNITZ_1"/>
    <property type="match status" value="1"/>
</dbReference>
<dbReference type="AlphaFoldDB" id="A0A2I9LP58"/>
<dbReference type="EMBL" id="GFWZ01000173">
    <property type="protein sequence ID" value="MBW20163.1"/>
    <property type="molecule type" value="Transcribed_RNA"/>
</dbReference>